<evidence type="ECO:0000256" key="1">
    <source>
        <dbReference type="ARBA" id="ARBA00022618"/>
    </source>
</evidence>
<comment type="subunit">
    <text evidence="5">Homodimer. Interacts with FtsZ.</text>
</comment>
<dbReference type="PANTHER" id="PTHR35798:SF1">
    <property type="entry name" value="CELL DIVISION PROTEIN SEPF"/>
    <property type="match status" value="1"/>
</dbReference>
<comment type="caution">
    <text evidence="7">The sequence shown here is derived from an EMBL/GenBank/DDBJ whole genome shotgun (WGS) entry which is preliminary data.</text>
</comment>
<keyword evidence="5" id="KW-0963">Cytoplasm</keyword>
<evidence type="ECO:0000256" key="2">
    <source>
        <dbReference type="ARBA" id="ARBA00023210"/>
    </source>
</evidence>
<organism evidence="7 8">
    <name type="scientific">Guopingia tenuis</name>
    <dbReference type="NCBI Taxonomy" id="2763656"/>
    <lineage>
        <taxon>Bacteria</taxon>
        <taxon>Bacillati</taxon>
        <taxon>Bacillota</taxon>
        <taxon>Clostridia</taxon>
        <taxon>Christensenellales</taxon>
        <taxon>Christensenellaceae</taxon>
        <taxon>Guopingia</taxon>
    </lineage>
</organism>
<dbReference type="AlphaFoldDB" id="A0A926HXL8"/>
<evidence type="ECO:0000256" key="4">
    <source>
        <dbReference type="ARBA" id="ARBA00044936"/>
    </source>
</evidence>
<protein>
    <recommendedName>
        <fullName evidence="5">Cell division protein SepF</fullName>
    </recommendedName>
</protein>
<proteinExistence type="inferred from homology"/>
<dbReference type="InterPro" id="IPR023052">
    <property type="entry name" value="Cell_div_SepF"/>
</dbReference>
<dbReference type="InterPro" id="IPR007561">
    <property type="entry name" value="Cell_div_SepF/SepF-rel"/>
</dbReference>
<sequence length="168" mass="18889">MAKGFWKKAFGPLGMKQTDVDGDEYYDEMDEEMEDYDDYDEPADELDEPSYEEPSFSRRRSKVISMPETRGESSQMKMIIFRPTSYDETQGVIDNLKSRKPIIVNLDEIDVAVAQRILDFISGAVYALGGDIKKAARNIFVVAPSNVEVTSNMANAAAKADYDVSDMI</sequence>
<evidence type="ECO:0000256" key="5">
    <source>
        <dbReference type="HAMAP-Rule" id="MF_01197"/>
    </source>
</evidence>
<accession>A0A926HXL8</accession>
<comment type="similarity">
    <text evidence="5">Belongs to the SepF family.</text>
</comment>
<feature type="region of interest" description="Disordered" evidence="6">
    <location>
        <begin position="19"/>
        <end position="59"/>
    </location>
</feature>
<gene>
    <name evidence="5 7" type="primary">sepF</name>
    <name evidence="7" type="ORF">H8693_09670</name>
</gene>
<evidence type="ECO:0000256" key="6">
    <source>
        <dbReference type="SAM" id="MobiDB-lite"/>
    </source>
</evidence>
<dbReference type="Gene3D" id="3.30.110.150">
    <property type="entry name" value="SepF-like protein"/>
    <property type="match status" value="1"/>
</dbReference>
<dbReference type="GO" id="GO:0005737">
    <property type="term" value="C:cytoplasm"/>
    <property type="evidence" value="ECO:0007669"/>
    <property type="project" value="UniProtKB-SubCell"/>
</dbReference>
<comment type="function">
    <text evidence="4 5">Cell division protein that is part of the divisome complex and is recruited early to the Z-ring. Probably stimulates Z-ring formation, perhaps through the cross-linking of FtsZ protofilaments. Its function overlaps with FtsA.</text>
</comment>
<dbReference type="EMBL" id="JACRSS010000005">
    <property type="protein sequence ID" value="MBC8539195.1"/>
    <property type="molecule type" value="Genomic_DNA"/>
</dbReference>
<evidence type="ECO:0000313" key="7">
    <source>
        <dbReference type="EMBL" id="MBC8539195.1"/>
    </source>
</evidence>
<name>A0A926HXL8_9FIRM</name>
<dbReference type="HAMAP" id="MF_01197">
    <property type="entry name" value="SepF"/>
    <property type="match status" value="1"/>
</dbReference>
<evidence type="ECO:0000256" key="3">
    <source>
        <dbReference type="ARBA" id="ARBA00023306"/>
    </source>
</evidence>
<dbReference type="InterPro" id="IPR038594">
    <property type="entry name" value="SepF-like_sf"/>
</dbReference>
<evidence type="ECO:0000313" key="8">
    <source>
        <dbReference type="Proteomes" id="UP000617951"/>
    </source>
</evidence>
<dbReference type="GO" id="GO:0000917">
    <property type="term" value="P:division septum assembly"/>
    <property type="evidence" value="ECO:0007669"/>
    <property type="project" value="UniProtKB-KW"/>
</dbReference>
<dbReference type="Pfam" id="PF04472">
    <property type="entry name" value="SepF"/>
    <property type="match status" value="1"/>
</dbReference>
<keyword evidence="8" id="KW-1185">Reference proteome</keyword>
<dbReference type="PANTHER" id="PTHR35798">
    <property type="entry name" value="CELL DIVISION PROTEIN SEPF"/>
    <property type="match status" value="1"/>
</dbReference>
<dbReference type="RefSeq" id="WP_249280800.1">
    <property type="nucleotide sequence ID" value="NZ_JACRSS010000005.1"/>
</dbReference>
<keyword evidence="3 5" id="KW-0131">Cell cycle</keyword>
<keyword evidence="2 5" id="KW-0717">Septation</keyword>
<dbReference type="Proteomes" id="UP000617951">
    <property type="component" value="Unassembled WGS sequence"/>
</dbReference>
<keyword evidence="1 5" id="KW-0132">Cell division</keyword>
<reference evidence="7" key="1">
    <citation type="submission" date="2020-08" db="EMBL/GenBank/DDBJ databases">
        <title>Genome public.</title>
        <authorList>
            <person name="Liu C."/>
            <person name="Sun Q."/>
        </authorList>
    </citation>
    <scope>NUCLEOTIDE SEQUENCE</scope>
    <source>
        <strain evidence="7">NSJ-63</strain>
    </source>
</reference>
<dbReference type="GO" id="GO:0043093">
    <property type="term" value="P:FtsZ-dependent cytokinesis"/>
    <property type="evidence" value="ECO:0007669"/>
    <property type="project" value="UniProtKB-UniRule"/>
</dbReference>
<comment type="subcellular location">
    <subcellularLocation>
        <location evidence="5">Cytoplasm</location>
    </subcellularLocation>
    <text evidence="5">Localizes to the division site, in a FtsZ-dependent manner.</text>
</comment>
<feature type="compositionally biased region" description="Acidic residues" evidence="6">
    <location>
        <begin position="20"/>
        <end position="51"/>
    </location>
</feature>